<dbReference type="Ensembl" id="ENSMPUT00000007838.1">
    <property type="protein sequence ID" value="ENSMPUP00000007714.1"/>
    <property type="gene ID" value="ENSMPUG00000007771.1"/>
</dbReference>
<accession>M3Y8Q7</accession>
<proteinExistence type="predicted"/>
<organism evidence="2">
    <name type="scientific">Mustela putorius furo</name>
    <name type="common">European domestic ferret</name>
    <name type="synonym">Mustela furo</name>
    <dbReference type="NCBI Taxonomy" id="9669"/>
    <lineage>
        <taxon>Eukaryota</taxon>
        <taxon>Metazoa</taxon>
        <taxon>Chordata</taxon>
        <taxon>Craniata</taxon>
        <taxon>Vertebrata</taxon>
        <taxon>Euteleostomi</taxon>
        <taxon>Mammalia</taxon>
        <taxon>Eutheria</taxon>
        <taxon>Laurasiatheria</taxon>
        <taxon>Carnivora</taxon>
        <taxon>Caniformia</taxon>
        <taxon>Musteloidea</taxon>
        <taxon>Mustelidae</taxon>
        <taxon>Mustelinae</taxon>
        <taxon>Mustela</taxon>
    </lineage>
</organism>
<protein>
    <submittedName>
        <fullName evidence="2">Uncharacterized protein</fullName>
    </submittedName>
</protein>
<dbReference type="HOGENOM" id="CLU_2474762_0_0_1"/>
<evidence type="ECO:0000256" key="1">
    <source>
        <dbReference type="SAM" id="MobiDB-lite"/>
    </source>
</evidence>
<name>M3Y8Q7_MUSPF</name>
<feature type="region of interest" description="Disordered" evidence="1">
    <location>
        <begin position="32"/>
        <end position="58"/>
    </location>
</feature>
<evidence type="ECO:0000313" key="2">
    <source>
        <dbReference type="Ensembl" id="ENSMPUP00000007714.1"/>
    </source>
</evidence>
<reference evidence="2" key="1">
    <citation type="submission" date="2024-06" db="UniProtKB">
        <authorList>
            <consortium name="Ensembl"/>
        </authorList>
    </citation>
    <scope>IDENTIFICATION</scope>
</reference>
<sequence length="88" mass="9098">GRAERGGAEPALPSPCLGSPVASWAHACHGGNPRGAKSALHCQKDPSAEVRAQPGRGTLWVPEPGALLNRLGSTWEELVGRGTAVRKP</sequence>
<dbReference type="AlphaFoldDB" id="M3Y8Q7"/>
<dbReference type="EMBL" id="AEYP01050457">
    <property type="status" value="NOT_ANNOTATED_CDS"/>
    <property type="molecule type" value="Genomic_DNA"/>
</dbReference>
<dbReference type="InParanoid" id="M3Y8Q7"/>